<dbReference type="Proteomes" id="UP000006672">
    <property type="component" value="Unassembled WGS sequence"/>
</dbReference>
<dbReference type="GeneID" id="66059728"/>
<reference evidence="2" key="2">
    <citation type="submission" date="2012-12" db="EMBL/GenBank/DDBJ databases">
        <authorList>
            <person name="Gao Y.W."/>
            <person name="Fan S.T."/>
            <person name="Sun H.T."/>
            <person name="Wang Z."/>
            <person name="Gao X.L."/>
            <person name="Li Y.G."/>
            <person name="Wang T.C."/>
            <person name="Zhang K."/>
            <person name="Xu W.W."/>
            <person name="Yu Z.J."/>
            <person name="Xia X.Z."/>
        </authorList>
    </citation>
    <scope>NUCLEOTIDE SEQUENCE</scope>
    <source>
        <strain evidence="2">FR3</strain>
    </source>
</reference>
<protein>
    <submittedName>
        <fullName evidence="2 5">Bm376</fullName>
    </submittedName>
</protein>
<dbReference type="KEGG" id="bmy:BM_BM376"/>
<reference evidence="5" key="4">
    <citation type="submission" date="2019-12" db="UniProtKB">
        <authorList>
            <consortium name="WormBaseParasite"/>
        </authorList>
    </citation>
    <scope>IDENTIFICATION</scope>
</reference>
<sequence length="131" mass="15223">MLKQKKLDEALRAGADGRRVNVDKLMASTVHTLINYNIEFTPASTSQDTIQSGSLKYILLKPENEPTRKKNITNNVQLKKSTAKSGFCKFHRKEHNNEVKQSREKRKSIKKKWPSTIQKCQQKRRRKINKS</sequence>
<evidence type="ECO:0000313" key="3">
    <source>
        <dbReference type="EMBL" id="VIO95892.1"/>
    </source>
</evidence>
<dbReference type="EMBL" id="LN856914">
    <property type="protein sequence ID" value="CRZ23725.1"/>
    <property type="molecule type" value="Genomic_DNA"/>
</dbReference>
<reference evidence="2 4" key="1">
    <citation type="journal article" date="2007" name="Science">
        <title>Draft genome of the filarial nematode parasite Brugia malayi.</title>
        <authorList>
            <person name="Ghedin E."/>
            <person name="Wang S."/>
            <person name="Spiro D."/>
            <person name="Caler E."/>
            <person name="Zhao Q."/>
            <person name="Crabtree J."/>
            <person name="Allen J.E."/>
            <person name="Delcher A.L."/>
            <person name="Guiliano D.B."/>
            <person name="Miranda-Saavedra D."/>
            <person name="Angiuoli S.V."/>
            <person name="Creasy T."/>
            <person name="Amedeo P."/>
            <person name="Haas B."/>
            <person name="El-Sayed N.M."/>
            <person name="Wortman J.R."/>
            <person name="Feldblyum T."/>
            <person name="Tallon L."/>
            <person name="Schatz M."/>
            <person name="Shumway M."/>
            <person name="Koo H."/>
            <person name="Salzberg S.L."/>
            <person name="Schobel S."/>
            <person name="Pertea M."/>
            <person name="Pop M."/>
            <person name="White O."/>
            <person name="Barton G.J."/>
            <person name="Carlow C.K."/>
            <person name="Crawford M.J."/>
            <person name="Daub J."/>
            <person name="Dimmic M.W."/>
            <person name="Estes C.F."/>
            <person name="Foster J.M."/>
            <person name="Ganatra M."/>
            <person name="Gregory W.F."/>
            <person name="Johnson N.M."/>
            <person name="Jin J."/>
            <person name="Komuniecki R."/>
            <person name="Korf I."/>
            <person name="Kumar S."/>
            <person name="Laney S."/>
            <person name="Li B.W."/>
            <person name="Li W."/>
            <person name="Lindblom T.H."/>
            <person name="Lustigman S."/>
            <person name="Ma D."/>
            <person name="Maina C.V."/>
            <person name="Martin D.M."/>
            <person name="McCarter J.P."/>
            <person name="McReynolds L."/>
            <person name="Mitreva M."/>
            <person name="Nutman T.B."/>
            <person name="Parkinson J."/>
            <person name="Peregrin-Alvarez J.M."/>
            <person name="Poole C."/>
            <person name="Ren Q."/>
            <person name="Saunders L."/>
            <person name="Sluder A.E."/>
            <person name="Smith K."/>
            <person name="Stanke M."/>
            <person name="Unnasch T.R."/>
            <person name="Ware J."/>
            <person name="Wei A.D."/>
            <person name="Weil G."/>
            <person name="Williams D.J."/>
            <person name="Zhang Y."/>
            <person name="Williams S.A."/>
            <person name="Fraser-Liggett C."/>
            <person name="Slatko B."/>
            <person name="Blaxter M.L."/>
            <person name="Scott A.L."/>
        </authorList>
    </citation>
    <scope>NUCLEOTIDE SEQUENCE</scope>
    <source>
        <strain evidence="2 4">FR3</strain>
    </source>
</reference>
<dbReference type="RefSeq" id="XP_042935989.1">
    <property type="nucleotide sequence ID" value="XM_043080055.1"/>
</dbReference>
<proteinExistence type="predicted"/>
<evidence type="ECO:0000256" key="1">
    <source>
        <dbReference type="SAM" id="MobiDB-lite"/>
    </source>
</evidence>
<accession>A0A4E9FHC1</accession>
<feature type="compositionally biased region" description="Basic residues" evidence="1">
    <location>
        <begin position="103"/>
        <end position="113"/>
    </location>
</feature>
<dbReference type="OrthoDB" id="5839255at2759"/>
<evidence type="ECO:0000313" key="5">
    <source>
        <dbReference type="WBParaSite" id="Bm376a.1"/>
    </source>
</evidence>
<accession>A0A0K0JBQ7</accession>
<dbReference type="CTD" id="66059728"/>
<dbReference type="AlphaFoldDB" id="A0A0K0JBQ7"/>
<dbReference type="EMBL" id="CAAKNF010000194">
    <property type="protein sequence ID" value="VIO95892.1"/>
    <property type="molecule type" value="Genomic_DNA"/>
</dbReference>
<reference evidence="3" key="3">
    <citation type="submission" date="2019-04" db="EMBL/GenBank/DDBJ databases">
        <authorList>
            <person name="Howe K."/>
            <person name="Paulini M."/>
            <person name="Williams G."/>
        </authorList>
    </citation>
    <scope>NUCLEOTIDE SEQUENCE [LARGE SCALE GENOMIC DNA]</scope>
    <source>
        <strain evidence="3">FR3</strain>
    </source>
</reference>
<gene>
    <name evidence="2 3 5" type="ORF">Bm376</name>
    <name evidence="3" type="ORF">BM_BM376</name>
    <name evidence="2" type="ORF">BM_Bm376</name>
</gene>
<dbReference type="WBParaSite" id="Bm376a.1">
    <property type="protein sequence ID" value="Bm376a.1"/>
    <property type="gene ID" value="WBGene00220637"/>
</dbReference>
<evidence type="ECO:0000313" key="2">
    <source>
        <dbReference type="EMBL" id="CRZ23725.1"/>
    </source>
</evidence>
<feature type="compositionally biased region" description="Basic residues" evidence="1">
    <location>
        <begin position="121"/>
        <end position="131"/>
    </location>
</feature>
<evidence type="ECO:0000313" key="4">
    <source>
        <dbReference type="Proteomes" id="UP000006672"/>
    </source>
</evidence>
<organism evidence="2">
    <name type="scientific">Brugia malayi</name>
    <name type="common">Filarial nematode worm</name>
    <dbReference type="NCBI Taxonomy" id="6279"/>
    <lineage>
        <taxon>Eukaryota</taxon>
        <taxon>Metazoa</taxon>
        <taxon>Ecdysozoa</taxon>
        <taxon>Nematoda</taxon>
        <taxon>Chromadorea</taxon>
        <taxon>Rhabditida</taxon>
        <taxon>Spirurina</taxon>
        <taxon>Spiruromorpha</taxon>
        <taxon>Filarioidea</taxon>
        <taxon>Onchocercidae</taxon>
        <taxon>Brugia</taxon>
    </lineage>
</organism>
<keyword evidence="4" id="KW-1185">Reference proteome</keyword>
<name>A0A0K0JBQ7_BRUMA</name>
<feature type="region of interest" description="Disordered" evidence="1">
    <location>
        <begin position="93"/>
        <end position="131"/>
    </location>
</feature>